<protein>
    <submittedName>
        <fullName evidence="2">Uncharacterized protein</fullName>
    </submittedName>
</protein>
<feature type="compositionally biased region" description="Low complexity" evidence="1">
    <location>
        <begin position="218"/>
        <end position="242"/>
    </location>
</feature>
<evidence type="ECO:0000313" key="2">
    <source>
        <dbReference type="EMBL" id="KAG8053354.1"/>
    </source>
</evidence>
<feature type="compositionally biased region" description="Low complexity" evidence="1">
    <location>
        <begin position="34"/>
        <end position="45"/>
    </location>
</feature>
<feature type="region of interest" description="Disordered" evidence="1">
    <location>
        <begin position="1"/>
        <end position="45"/>
    </location>
</feature>
<dbReference type="AlphaFoldDB" id="A0A8J5RTS2"/>
<dbReference type="EMBL" id="JAAALK010000288">
    <property type="protein sequence ID" value="KAG8053354.1"/>
    <property type="molecule type" value="Genomic_DNA"/>
</dbReference>
<gene>
    <name evidence="2" type="ORF">GUJ93_ZPchr0001g32610</name>
</gene>
<sequence>MQPSDASGVSHASDMGNPALLNLEDHLPLQPAMEAQGEQVEAQGEQLQYPPLLADPQYLSHPAPSASSIPPSNDLCPLDCSGTFKHPQAGPSKAIIVYQRKRQKPNNSPDALKIVPASSLSVMPSCSGGLRRSARLKQKLQRSINSGHPAKCSQLPPCPSLQDFIDLTRSDSACPVLCIKQIQFTASQICGINPALVNCNALFHSEESDGGDNAVTEPGDAAPDAPVALPAPGDLAAPSDDV</sequence>
<organism evidence="2 3">
    <name type="scientific">Zizania palustris</name>
    <name type="common">Northern wild rice</name>
    <dbReference type="NCBI Taxonomy" id="103762"/>
    <lineage>
        <taxon>Eukaryota</taxon>
        <taxon>Viridiplantae</taxon>
        <taxon>Streptophyta</taxon>
        <taxon>Embryophyta</taxon>
        <taxon>Tracheophyta</taxon>
        <taxon>Spermatophyta</taxon>
        <taxon>Magnoliopsida</taxon>
        <taxon>Liliopsida</taxon>
        <taxon>Poales</taxon>
        <taxon>Poaceae</taxon>
        <taxon>BOP clade</taxon>
        <taxon>Oryzoideae</taxon>
        <taxon>Oryzeae</taxon>
        <taxon>Zizaniinae</taxon>
        <taxon>Zizania</taxon>
    </lineage>
</organism>
<name>A0A8J5RTS2_ZIZPA</name>
<feature type="region of interest" description="Disordered" evidence="1">
    <location>
        <begin position="207"/>
        <end position="242"/>
    </location>
</feature>
<proteinExistence type="predicted"/>
<evidence type="ECO:0000256" key="1">
    <source>
        <dbReference type="SAM" id="MobiDB-lite"/>
    </source>
</evidence>
<evidence type="ECO:0000313" key="3">
    <source>
        <dbReference type="Proteomes" id="UP000729402"/>
    </source>
</evidence>
<dbReference type="Proteomes" id="UP000729402">
    <property type="component" value="Unassembled WGS sequence"/>
</dbReference>
<reference evidence="2" key="1">
    <citation type="journal article" date="2021" name="bioRxiv">
        <title>Whole Genome Assembly and Annotation of Northern Wild Rice, Zizania palustris L., Supports a Whole Genome Duplication in the Zizania Genus.</title>
        <authorList>
            <person name="Haas M."/>
            <person name="Kono T."/>
            <person name="Macchietto M."/>
            <person name="Millas R."/>
            <person name="McGilp L."/>
            <person name="Shao M."/>
            <person name="Duquette J."/>
            <person name="Hirsch C.N."/>
            <person name="Kimball J."/>
        </authorList>
    </citation>
    <scope>NUCLEOTIDE SEQUENCE</scope>
    <source>
        <tissue evidence="2">Fresh leaf tissue</tissue>
    </source>
</reference>
<comment type="caution">
    <text evidence="2">The sequence shown here is derived from an EMBL/GenBank/DDBJ whole genome shotgun (WGS) entry which is preliminary data.</text>
</comment>
<reference evidence="2" key="2">
    <citation type="submission" date="2021-02" db="EMBL/GenBank/DDBJ databases">
        <authorList>
            <person name="Kimball J.A."/>
            <person name="Haas M.W."/>
            <person name="Macchietto M."/>
            <person name="Kono T."/>
            <person name="Duquette J."/>
            <person name="Shao M."/>
        </authorList>
    </citation>
    <scope>NUCLEOTIDE SEQUENCE</scope>
    <source>
        <tissue evidence="2">Fresh leaf tissue</tissue>
    </source>
</reference>
<accession>A0A8J5RTS2</accession>
<keyword evidence="3" id="KW-1185">Reference proteome</keyword>